<dbReference type="AlphaFoldDB" id="A0AA41FYI8"/>
<dbReference type="Gene3D" id="3.40.30.10">
    <property type="entry name" value="Glutaredoxin"/>
    <property type="match status" value="1"/>
</dbReference>
<gene>
    <name evidence="2" type="ORF">KTS37_00585</name>
</gene>
<dbReference type="CDD" id="cd02947">
    <property type="entry name" value="TRX_family"/>
    <property type="match status" value="1"/>
</dbReference>
<keyword evidence="3" id="KW-1185">Reference proteome</keyword>
<evidence type="ECO:0000259" key="1">
    <source>
        <dbReference type="PROSITE" id="PS51352"/>
    </source>
</evidence>
<dbReference type="Proteomes" id="UP001166304">
    <property type="component" value="Unassembled WGS sequence"/>
</dbReference>
<dbReference type="RefSeq" id="WP_162412421.1">
    <property type="nucleotide sequence ID" value="NZ_JAHQXE010000001.1"/>
</dbReference>
<dbReference type="PROSITE" id="PS51352">
    <property type="entry name" value="THIOREDOXIN_2"/>
    <property type="match status" value="1"/>
</dbReference>
<name>A0AA41FYI8_9EURY</name>
<comment type="caution">
    <text evidence="2">The sequence shown here is derived from an EMBL/GenBank/DDBJ whole genome shotgun (WGS) entry which is preliminary data.</text>
</comment>
<dbReference type="SUPFAM" id="SSF52833">
    <property type="entry name" value="Thioredoxin-like"/>
    <property type="match status" value="1"/>
</dbReference>
<evidence type="ECO:0000313" key="3">
    <source>
        <dbReference type="Proteomes" id="UP001166304"/>
    </source>
</evidence>
<dbReference type="InterPro" id="IPR036249">
    <property type="entry name" value="Thioredoxin-like_sf"/>
</dbReference>
<feature type="domain" description="Thioredoxin" evidence="1">
    <location>
        <begin position="111"/>
        <end position="226"/>
    </location>
</feature>
<sequence length="227" mass="24756">MAETRQPDALLDALEREGVVVVDAETDAVSTTEAFEADREVYYDTYVTMPDAEFHQSVAEVFGLDSPDAAAERVDELGVTREEFATFLTLRSNVEGSYSLQELTTMAQMATELGPETPVPEGVEHLDDDSYEAFVDSHRRCVVTVWKLFCDPCEAMKDQLDEVLAAFPEGTPVGGVAGERSPEFCRSVGVNAAPAFVLFDDGEPVEIITGRTDPAALAERVEEVYGS</sequence>
<proteinExistence type="predicted"/>
<evidence type="ECO:0000313" key="2">
    <source>
        <dbReference type="EMBL" id="MBV0900269.1"/>
    </source>
</evidence>
<protein>
    <submittedName>
        <fullName evidence="2">Thioredoxin family protein</fullName>
    </submittedName>
</protein>
<dbReference type="Pfam" id="PF00085">
    <property type="entry name" value="Thioredoxin"/>
    <property type="match status" value="1"/>
</dbReference>
<accession>A0AA41FYI8</accession>
<reference evidence="2" key="1">
    <citation type="submission" date="2021-06" db="EMBL/GenBank/DDBJ databases">
        <title>New haloarchaea isolates fom saline soil.</title>
        <authorList>
            <person name="Duran-Viseras A."/>
            <person name="Sanchez-Porro C.S."/>
            <person name="Ventosa A."/>
        </authorList>
    </citation>
    <scope>NUCLEOTIDE SEQUENCE</scope>
    <source>
        <strain evidence="2">JCM 18369</strain>
    </source>
</reference>
<organism evidence="2 3">
    <name type="scientific">Haloarcula salina</name>
    <dbReference type="NCBI Taxonomy" id="1429914"/>
    <lineage>
        <taxon>Archaea</taxon>
        <taxon>Methanobacteriati</taxon>
        <taxon>Methanobacteriota</taxon>
        <taxon>Stenosarchaea group</taxon>
        <taxon>Halobacteria</taxon>
        <taxon>Halobacteriales</taxon>
        <taxon>Haloarculaceae</taxon>
        <taxon>Haloarcula</taxon>
    </lineage>
</organism>
<dbReference type="EMBL" id="JAHQXE010000001">
    <property type="protein sequence ID" value="MBV0900269.1"/>
    <property type="molecule type" value="Genomic_DNA"/>
</dbReference>
<dbReference type="InterPro" id="IPR013766">
    <property type="entry name" value="Thioredoxin_domain"/>
</dbReference>